<evidence type="ECO:0000256" key="10">
    <source>
        <dbReference type="SAM" id="MobiDB-lite"/>
    </source>
</evidence>
<dbReference type="EMBL" id="JX174448">
    <property type="protein sequence ID" value="AFN53704.1"/>
    <property type="molecule type" value="Genomic_DNA"/>
</dbReference>
<keyword evidence="5 8" id="KW-1133">Transmembrane helix</keyword>
<comment type="similarity">
    <text evidence="2">Belongs to the bacterial ribosomal protein bS6 family.</text>
</comment>
<accession>I6YMB2</accession>
<evidence type="ECO:0000256" key="2">
    <source>
        <dbReference type="ARBA" id="ARBA00009512"/>
    </source>
</evidence>
<evidence type="ECO:0000256" key="7">
    <source>
        <dbReference type="ARBA" id="ARBA00023329"/>
    </source>
</evidence>
<dbReference type="AlphaFoldDB" id="I6YMB2"/>
<evidence type="ECO:0000256" key="5">
    <source>
        <dbReference type="ARBA" id="ARBA00022989"/>
    </source>
</evidence>
<dbReference type="GO" id="GO:0005840">
    <property type="term" value="C:ribosome"/>
    <property type="evidence" value="ECO:0007669"/>
    <property type="project" value="InterPro"/>
</dbReference>
<feature type="region of interest" description="Disordered" evidence="10">
    <location>
        <begin position="391"/>
        <end position="418"/>
    </location>
</feature>
<keyword evidence="4 8" id="KW-0812">Transmembrane</keyword>
<evidence type="ECO:0000256" key="1">
    <source>
        <dbReference type="ARBA" id="ARBA00004003"/>
    </source>
</evidence>
<reference evidence="11" key="1">
    <citation type="journal article" date="2012" name="Plant J.">
        <title>The genome of flax (Linum usitatissimum) assembled de novo from short shotgun sequence reads.</title>
        <authorList>
            <person name="Wang Z."/>
            <person name="Hobson N."/>
            <person name="Galindo L."/>
            <person name="Zhu S."/>
            <person name="Shi D."/>
            <person name="McDill J."/>
            <person name="Yang L."/>
            <person name="Hawkins S."/>
            <person name="Neutelings G."/>
            <person name="Datla R."/>
            <person name="Lambert G."/>
            <person name="Galbraith D.W."/>
            <person name="Grassa C.J."/>
            <person name="Geraldes A."/>
            <person name="Cronk Q.C."/>
            <person name="Cullis C."/>
            <person name="Dash P.K."/>
            <person name="Kumar P.A."/>
            <person name="Cloutier S."/>
            <person name="Sharpe A.G."/>
            <person name="Wong G.K."/>
            <person name="Wang J."/>
            <person name="Deyholos M.K."/>
        </authorList>
    </citation>
    <scope>NUCLEOTIDE SEQUENCE</scope>
</reference>
<dbReference type="CDD" id="cd15465">
    <property type="entry name" value="bS6_mito"/>
    <property type="match status" value="1"/>
</dbReference>
<feature type="coiled-coil region" evidence="9">
    <location>
        <begin position="119"/>
        <end position="149"/>
    </location>
</feature>
<dbReference type="GO" id="GO:0005886">
    <property type="term" value="C:plasma membrane"/>
    <property type="evidence" value="ECO:0007669"/>
    <property type="project" value="UniProtKB-SubCell"/>
</dbReference>
<dbReference type="GO" id="GO:0015031">
    <property type="term" value="P:protein transport"/>
    <property type="evidence" value="ECO:0007669"/>
    <property type="project" value="InterPro"/>
</dbReference>
<dbReference type="InterPro" id="IPR014717">
    <property type="entry name" value="Transl_elong_EF1B/ribsomal_bS6"/>
</dbReference>
<feature type="compositionally biased region" description="Basic and acidic residues" evidence="10">
    <location>
        <begin position="51"/>
        <end position="72"/>
    </location>
</feature>
<organism evidence="11">
    <name type="scientific">Linum usitatissimum</name>
    <name type="common">Flax</name>
    <name type="synonym">Linum humile</name>
    <dbReference type="NCBI Taxonomy" id="4006"/>
    <lineage>
        <taxon>Eukaryota</taxon>
        <taxon>Viridiplantae</taxon>
        <taxon>Streptophyta</taxon>
        <taxon>Embryophyta</taxon>
        <taxon>Tracheophyta</taxon>
        <taxon>Spermatophyta</taxon>
        <taxon>Magnoliopsida</taxon>
        <taxon>eudicotyledons</taxon>
        <taxon>Gunneridae</taxon>
        <taxon>Pentapetalae</taxon>
        <taxon>rosids</taxon>
        <taxon>fabids</taxon>
        <taxon>Malpighiales</taxon>
        <taxon>Linaceae</taxon>
        <taxon>Linum</taxon>
    </lineage>
</organism>
<keyword evidence="7 8" id="KW-0968">Cytoplasmic vesicle</keyword>
<dbReference type="FunFam" id="3.30.70.60:FF:000012">
    <property type="entry name" value="Translation elongation factor EF1B/ribosomal protein S6 family protein"/>
    <property type="match status" value="1"/>
</dbReference>
<dbReference type="PANTHER" id="PTHR10687">
    <property type="entry name" value="SECRETORY CARRIER-ASSOCIATED MEMBRANE PROTEIN SCAMP"/>
    <property type="match status" value="1"/>
</dbReference>
<keyword evidence="9" id="KW-0175">Coiled coil</keyword>
<comment type="caution">
    <text evidence="8">Lacks conserved residue(s) required for the propagation of feature annotation.</text>
</comment>
<dbReference type="GO" id="GO:0003735">
    <property type="term" value="F:structural constituent of ribosome"/>
    <property type="evidence" value="ECO:0007669"/>
    <property type="project" value="InterPro"/>
</dbReference>
<dbReference type="InterPro" id="IPR007877">
    <property type="entry name" value="DUF707"/>
</dbReference>
<feature type="compositionally biased region" description="Basic and acidic residues" evidence="10">
    <location>
        <begin position="408"/>
        <end position="418"/>
    </location>
</feature>
<name>I6YMB2_LINUS</name>
<dbReference type="PANTHER" id="PTHR10687:SF75">
    <property type="entry name" value="SECRETORY CARRIER-ASSOCIATED MEMBRANE PROTEIN 5"/>
    <property type="match status" value="1"/>
</dbReference>
<dbReference type="InterPro" id="IPR000529">
    <property type="entry name" value="Ribosomal_bS6"/>
</dbReference>
<feature type="transmembrane region" description="Helical" evidence="8">
    <location>
        <begin position="195"/>
        <end position="215"/>
    </location>
</feature>
<comment type="function">
    <text evidence="1 8">Probably involved in membrane trafficking.</text>
</comment>
<feature type="transmembrane region" description="Helical" evidence="8">
    <location>
        <begin position="235"/>
        <end position="259"/>
    </location>
</feature>
<evidence type="ECO:0000256" key="3">
    <source>
        <dbReference type="ARBA" id="ARBA00010482"/>
    </source>
</evidence>
<keyword evidence="8" id="KW-0813">Transport</keyword>
<sequence>MHWNDLVHGWGMDIKLGYCAQGDRTKNVGIVDSEYVVHKAIQTLGGGSGTPEKKVSSNDESTTKQKHSGVDPRMEIRRQSTWELQKAPASNSRLSPLPHEPAGFGYNHGATVDIPIDSAKDLKSKERELQAKEAELRRREQDIKRREDAAARGVKIWFLAIIYFMSGVPGAYFLWYRPLYRAFRTDSALKFSWFFLFYLIHIGFCIIAAVAPPIFFKGKSLTGVLAAIDVIGDSLLVGIFYFVGVGLFCVETILSIWVLQQVYMYFRGSGKAAEPQVDRTSIMSLMTRIGNHVATRNGVVTEVKSFGTIQLGYGIKKLDGRFFKGQLVQMTMMATPNMNKELHYLNKEDRLLRWLLTKHRNTVYSRDDYDEDTGKNGLKKYSYGGGILNFLENDDDDVDEDSEDEDDAGGRNDDRPRL</sequence>
<dbReference type="GO" id="GO:0030658">
    <property type="term" value="C:transport vesicle membrane"/>
    <property type="evidence" value="ECO:0007669"/>
    <property type="project" value="UniProtKB-SubCell"/>
</dbReference>
<dbReference type="SUPFAM" id="SSF54995">
    <property type="entry name" value="Ribosomal protein S6"/>
    <property type="match status" value="1"/>
</dbReference>
<keyword evidence="6 8" id="KW-0472">Membrane</keyword>
<evidence type="ECO:0000256" key="6">
    <source>
        <dbReference type="ARBA" id="ARBA00023136"/>
    </source>
</evidence>
<comment type="subcellular location">
    <subcellularLocation>
        <location evidence="8">Cell membrane</location>
        <topology evidence="8">Multi-pass membrane protein</topology>
    </subcellularLocation>
    <subcellularLocation>
        <location evidence="8">Cytoplasmic vesicle</location>
        <location evidence="8">Secretory vesicle membrane</location>
        <topology evidence="8">Multi-pass membrane protein</topology>
    </subcellularLocation>
</comment>
<dbReference type="Pfam" id="PF01250">
    <property type="entry name" value="Ribosomal_S6"/>
    <property type="match status" value="1"/>
</dbReference>
<dbReference type="Gene3D" id="3.30.70.60">
    <property type="match status" value="1"/>
</dbReference>
<dbReference type="GO" id="GO:0055038">
    <property type="term" value="C:recycling endosome membrane"/>
    <property type="evidence" value="ECO:0007669"/>
    <property type="project" value="TreeGrafter"/>
</dbReference>
<proteinExistence type="inferred from homology"/>
<dbReference type="GO" id="GO:0019843">
    <property type="term" value="F:rRNA binding"/>
    <property type="evidence" value="ECO:0007669"/>
    <property type="project" value="InterPro"/>
</dbReference>
<feature type="transmembrane region" description="Helical" evidence="8">
    <location>
        <begin position="156"/>
        <end position="175"/>
    </location>
</feature>
<feature type="region of interest" description="Disordered" evidence="10">
    <location>
        <begin position="43"/>
        <end position="72"/>
    </location>
</feature>
<protein>
    <recommendedName>
        <fullName evidence="8">Secretory carrier-associated membrane protein</fullName>
        <shortName evidence="8">Secretory carrier membrane protein</shortName>
    </recommendedName>
</protein>
<evidence type="ECO:0000256" key="8">
    <source>
        <dbReference type="RuleBase" id="RU363122"/>
    </source>
</evidence>
<keyword evidence="8" id="KW-1003">Cell membrane</keyword>
<dbReference type="InterPro" id="IPR035980">
    <property type="entry name" value="Ribosomal_bS6_sf"/>
</dbReference>
<dbReference type="InterPro" id="IPR007273">
    <property type="entry name" value="SCAMP"/>
</dbReference>
<evidence type="ECO:0000256" key="9">
    <source>
        <dbReference type="SAM" id="Coils"/>
    </source>
</evidence>
<feature type="compositionally biased region" description="Acidic residues" evidence="10">
    <location>
        <begin position="392"/>
        <end position="407"/>
    </location>
</feature>
<dbReference type="Pfam" id="PF04144">
    <property type="entry name" value="SCAMP"/>
    <property type="match status" value="1"/>
</dbReference>
<comment type="similarity">
    <text evidence="3 8">Belongs to the SCAMP family.</text>
</comment>
<dbReference type="GO" id="GO:0006412">
    <property type="term" value="P:translation"/>
    <property type="evidence" value="ECO:0007669"/>
    <property type="project" value="InterPro"/>
</dbReference>
<dbReference type="GO" id="GO:0032588">
    <property type="term" value="C:trans-Golgi network membrane"/>
    <property type="evidence" value="ECO:0007669"/>
    <property type="project" value="TreeGrafter"/>
</dbReference>
<dbReference type="Pfam" id="PF05212">
    <property type="entry name" value="DUF707"/>
    <property type="match status" value="1"/>
</dbReference>
<evidence type="ECO:0000256" key="4">
    <source>
        <dbReference type="ARBA" id="ARBA00022692"/>
    </source>
</evidence>
<evidence type="ECO:0000313" key="11">
    <source>
        <dbReference type="EMBL" id="AFN53704.1"/>
    </source>
</evidence>